<sequence>MPSAEVDLETDAPVDHAAFEFVRAAGGVEEYRHRNGLTVLLAPEAAVPVVAFQVTYRVGSRNEGAGLTGATHLLEHLMFKGSERFNRDLGTSVFQVLQSLGGQINATTWYDRTNYYALLPSEHLEKAVEIEADRMRGARVRDEDLASERTVVLNELDRGENEPLRKLLHATYATAFHAHPYGHPVIGWRSDVETVTAEGLRHFYDTYYWPQNATATVAGQFDRAEALDLLDRHFGPLAAGPEAAPDAPEPLVHRPFDAAVTREPEQRGERRVVVRQAGELGAVLLAYKAPAGLDDTADALDVLVQVLAAGKSGRLYRALTDAGLSTSASAYFPRLRDPGLFIAYATLAPDVAHDAAEAALQAALQAVADDGVTDAELARARRQVVADEAFGRDGPYAVVSQINEAVAVGDWTLFADYRDRIEAVSAADVQAAAASVLDNDRLTVAWYVPDEA</sequence>
<dbReference type="GO" id="GO:0046872">
    <property type="term" value="F:metal ion binding"/>
    <property type="evidence" value="ECO:0007669"/>
    <property type="project" value="InterPro"/>
</dbReference>
<organism evidence="6 7">
    <name type="scientific">Rubrivirga marina</name>
    <dbReference type="NCBI Taxonomy" id="1196024"/>
    <lineage>
        <taxon>Bacteria</taxon>
        <taxon>Pseudomonadati</taxon>
        <taxon>Rhodothermota</taxon>
        <taxon>Rhodothermia</taxon>
        <taxon>Rhodothermales</taxon>
        <taxon>Rubricoccaceae</taxon>
        <taxon>Rubrivirga</taxon>
    </lineage>
</organism>
<comment type="cofactor">
    <cofactor evidence="1">
        <name>Zn(2+)</name>
        <dbReference type="ChEBI" id="CHEBI:29105"/>
    </cofactor>
</comment>
<dbReference type="PANTHER" id="PTHR11851:SF49">
    <property type="entry name" value="MITOCHONDRIAL-PROCESSING PEPTIDASE SUBUNIT ALPHA"/>
    <property type="match status" value="1"/>
</dbReference>
<dbReference type="Pfam" id="PF05193">
    <property type="entry name" value="Peptidase_M16_C"/>
    <property type="match status" value="1"/>
</dbReference>
<feature type="domain" description="Peptidase M16 N-terminal" evidence="4">
    <location>
        <begin position="44"/>
        <end position="186"/>
    </location>
</feature>
<dbReference type="AlphaFoldDB" id="A0A271J3E6"/>
<dbReference type="InterPro" id="IPR007863">
    <property type="entry name" value="Peptidase_M16_C"/>
</dbReference>
<evidence type="ECO:0000313" key="7">
    <source>
        <dbReference type="Proteomes" id="UP000216339"/>
    </source>
</evidence>
<dbReference type="GO" id="GO:0004222">
    <property type="term" value="F:metalloendopeptidase activity"/>
    <property type="evidence" value="ECO:0007669"/>
    <property type="project" value="InterPro"/>
</dbReference>
<dbReference type="GO" id="GO:0006508">
    <property type="term" value="P:proteolysis"/>
    <property type="evidence" value="ECO:0007669"/>
    <property type="project" value="InterPro"/>
</dbReference>
<evidence type="ECO:0000313" key="6">
    <source>
        <dbReference type="EMBL" id="PAP78051.1"/>
    </source>
</evidence>
<accession>A0A271J3E6</accession>
<evidence type="ECO:0000256" key="3">
    <source>
        <dbReference type="RuleBase" id="RU004447"/>
    </source>
</evidence>
<dbReference type="SUPFAM" id="SSF63411">
    <property type="entry name" value="LuxS/MPP-like metallohydrolase"/>
    <property type="match status" value="2"/>
</dbReference>
<dbReference type="InterPro" id="IPR001431">
    <property type="entry name" value="Pept_M16_Zn_BS"/>
</dbReference>
<keyword evidence="7" id="KW-1185">Reference proteome</keyword>
<evidence type="ECO:0000256" key="2">
    <source>
        <dbReference type="ARBA" id="ARBA00007261"/>
    </source>
</evidence>
<evidence type="ECO:0000259" key="5">
    <source>
        <dbReference type="Pfam" id="PF05193"/>
    </source>
</evidence>
<gene>
    <name evidence="6" type="ORF">BSZ37_17210</name>
</gene>
<dbReference type="Gene3D" id="3.30.830.10">
    <property type="entry name" value="Metalloenzyme, LuxS/M16 peptidase-like"/>
    <property type="match status" value="2"/>
</dbReference>
<comment type="caution">
    <text evidence="6">The sequence shown here is derived from an EMBL/GenBank/DDBJ whole genome shotgun (WGS) entry which is preliminary data.</text>
</comment>
<proteinExistence type="inferred from homology"/>
<dbReference type="Pfam" id="PF00675">
    <property type="entry name" value="Peptidase_M16"/>
    <property type="match status" value="1"/>
</dbReference>
<dbReference type="Proteomes" id="UP000216339">
    <property type="component" value="Unassembled WGS sequence"/>
</dbReference>
<evidence type="ECO:0000259" key="4">
    <source>
        <dbReference type="Pfam" id="PF00675"/>
    </source>
</evidence>
<dbReference type="PROSITE" id="PS00143">
    <property type="entry name" value="INSULINASE"/>
    <property type="match status" value="1"/>
</dbReference>
<protein>
    <submittedName>
        <fullName evidence="6">Peptidase M16</fullName>
    </submittedName>
</protein>
<dbReference type="InterPro" id="IPR050361">
    <property type="entry name" value="MPP/UQCRC_Complex"/>
</dbReference>
<name>A0A271J3E6_9BACT</name>
<feature type="domain" description="Peptidase M16 C-terminal" evidence="5">
    <location>
        <begin position="195"/>
        <end position="383"/>
    </location>
</feature>
<evidence type="ECO:0000256" key="1">
    <source>
        <dbReference type="ARBA" id="ARBA00001947"/>
    </source>
</evidence>
<dbReference type="RefSeq" id="WP_095511722.1">
    <property type="nucleotide sequence ID" value="NZ_MQWD01000001.1"/>
</dbReference>
<dbReference type="InterPro" id="IPR011249">
    <property type="entry name" value="Metalloenz_LuxS/M16"/>
</dbReference>
<dbReference type="InterPro" id="IPR011765">
    <property type="entry name" value="Pept_M16_N"/>
</dbReference>
<dbReference type="EMBL" id="MQWD01000001">
    <property type="protein sequence ID" value="PAP78051.1"/>
    <property type="molecule type" value="Genomic_DNA"/>
</dbReference>
<comment type="similarity">
    <text evidence="2 3">Belongs to the peptidase M16 family.</text>
</comment>
<dbReference type="OrthoDB" id="9811314at2"/>
<reference evidence="6 7" key="1">
    <citation type="submission" date="2016-11" db="EMBL/GenBank/DDBJ databases">
        <title>Study of marine rhodopsin-containing bacteria.</title>
        <authorList>
            <person name="Yoshizawa S."/>
            <person name="Kumagai Y."/>
            <person name="Kogure K."/>
        </authorList>
    </citation>
    <scope>NUCLEOTIDE SEQUENCE [LARGE SCALE GENOMIC DNA]</scope>
    <source>
        <strain evidence="6 7">SAORIC-28</strain>
    </source>
</reference>
<dbReference type="PANTHER" id="PTHR11851">
    <property type="entry name" value="METALLOPROTEASE"/>
    <property type="match status" value="1"/>
</dbReference>